<name>A0ABQ4EIP4_9ACTN</name>
<dbReference type="InterPro" id="IPR001387">
    <property type="entry name" value="Cro/C1-type_HTH"/>
</dbReference>
<reference evidence="2 3" key="1">
    <citation type="submission" date="2021-01" db="EMBL/GenBank/DDBJ databases">
        <title>Whole genome shotgun sequence of Plantactinospora mayteni NBRC 109088.</title>
        <authorList>
            <person name="Komaki H."/>
            <person name="Tamura T."/>
        </authorList>
    </citation>
    <scope>NUCLEOTIDE SEQUENCE [LARGE SCALE GENOMIC DNA]</scope>
    <source>
        <strain evidence="2 3">NBRC 109088</strain>
    </source>
</reference>
<sequence length="166" mass="17775">MATTTGQQETFADRLNRLFASVVPAGRGPYTEAEVAAALASADDARTISSRYVHMLRTGQRDNPSMKVMDGLARFFGVPPGYFFDDQTALQVTSDLERLAQIKELNEVQQALKDPRVNEIVRAVGCLSPASLELVAGIIDHLIAIERSATGPHRASAPAGVGNSPP</sequence>
<evidence type="ECO:0000313" key="3">
    <source>
        <dbReference type="Proteomes" id="UP000621500"/>
    </source>
</evidence>
<gene>
    <name evidence="2" type="ORF">Pma05_11900</name>
</gene>
<proteinExistence type="predicted"/>
<evidence type="ECO:0000259" key="1">
    <source>
        <dbReference type="PROSITE" id="PS50943"/>
    </source>
</evidence>
<protein>
    <recommendedName>
        <fullName evidence="1">HTH cro/C1-type domain-containing protein</fullName>
    </recommendedName>
</protein>
<comment type="caution">
    <text evidence="2">The sequence shown here is derived from an EMBL/GenBank/DDBJ whole genome shotgun (WGS) entry which is preliminary data.</text>
</comment>
<keyword evidence="3" id="KW-1185">Reference proteome</keyword>
<dbReference type="RefSeq" id="WP_203856267.1">
    <property type="nucleotide sequence ID" value="NZ_BAAAZQ010000005.1"/>
</dbReference>
<feature type="domain" description="HTH cro/C1-type" evidence="1">
    <location>
        <begin position="58"/>
        <end position="83"/>
    </location>
</feature>
<dbReference type="Gene3D" id="1.10.260.40">
    <property type="entry name" value="lambda repressor-like DNA-binding domains"/>
    <property type="match status" value="1"/>
</dbReference>
<organism evidence="2 3">
    <name type="scientific">Plantactinospora mayteni</name>
    <dbReference type="NCBI Taxonomy" id="566021"/>
    <lineage>
        <taxon>Bacteria</taxon>
        <taxon>Bacillati</taxon>
        <taxon>Actinomycetota</taxon>
        <taxon>Actinomycetes</taxon>
        <taxon>Micromonosporales</taxon>
        <taxon>Micromonosporaceae</taxon>
        <taxon>Plantactinospora</taxon>
    </lineage>
</organism>
<dbReference type="Proteomes" id="UP000621500">
    <property type="component" value="Unassembled WGS sequence"/>
</dbReference>
<dbReference type="EMBL" id="BONX01000007">
    <property type="protein sequence ID" value="GIG94617.1"/>
    <property type="molecule type" value="Genomic_DNA"/>
</dbReference>
<dbReference type="PROSITE" id="PS50943">
    <property type="entry name" value="HTH_CROC1"/>
    <property type="match status" value="1"/>
</dbReference>
<dbReference type="InterPro" id="IPR010982">
    <property type="entry name" value="Lambda_DNA-bd_dom_sf"/>
</dbReference>
<accession>A0ABQ4EIP4</accession>
<evidence type="ECO:0000313" key="2">
    <source>
        <dbReference type="EMBL" id="GIG94617.1"/>
    </source>
</evidence>